<dbReference type="PANTHER" id="PTHR35526">
    <property type="entry name" value="ANTI-SIGMA-F FACTOR RSBW-RELATED"/>
    <property type="match status" value="1"/>
</dbReference>
<reference evidence="4" key="1">
    <citation type="journal article" date="2020" name="PLoS ONE">
        <title>Isolation and characterization of Streptomyces bacteriophages and Streptomyces strains encoding biosynthetic arsenals: Streptomyces strains and phages for antibiotic discovery.</title>
        <authorList>
            <person name="Montano E.T."/>
            <person name="Nideffer J.F."/>
            <person name="Brumage L."/>
            <person name="Erb M."/>
            <person name="Derman A.I."/>
            <person name="Davis J.P."/>
            <person name="Estrada E."/>
            <person name="Fu S."/>
            <person name="Le D."/>
            <person name="Vuppala A."/>
            <person name="Tran C."/>
            <person name="Luterstein E."/>
            <person name="Lakkaraju S."/>
            <person name="Panchagnula S."/>
            <person name="Ren C."/>
            <person name="Doan J."/>
            <person name="Tran S."/>
            <person name="Soriano J."/>
            <person name="Fujita Y."/>
            <person name="Gutala P."/>
            <person name="Fujii Q."/>
            <person name="Lee M."/>
            <person name="Bui A."/>
            <person name="Villarreal C."/>
            <person name="Shing S.R."/>
            <person name="Kim S."/>
            <person name="Freeman D."/>
            <person name="Racha V."/>
            <person name="Ho A."/>
            <person name="Kumar P."/>
            <person name="Falah K."/>
            <person name="Dawson T."/>
            <person name="Enustun E."/>
            <person name="Prichard A."/>
            <person name="Gomez A."/>
            <person name="Khanna K."/>
            <person name="Trigg S."/>
            <person name="Fernandez L."/>
            <person name="Pogliano K."/>
            <person name="Pogliano J."/>
        </authorList>
    </citation>
    <scope>NUCLEOTIDE SEQUENCE</scope>
    <source>
        <strain evidence="4">QF2</strain>
    </source>
</reference>
<dbReference type="GO" id="GO:0005524">
    <property type="term" value="F:ATP binding"/>
    <property type="evidence" value="ECO:0007669"/>
    <property type="project" value="UniProtKB-KW"/>
</dbReference>
<proteinExistence type="predicted"/>
<dbReference type="InterPro" id="IPR003594">
    <property type="entry name" value="HATPase_dom"/>
</dbReference>
<dbReference type="PANTHER" id="PTHR35526:SF3">
    <property type="entry name" value="ANTI-SIGMA-F FACTOR RSBW"/>
    <property type="match status" value="1"/>
</dbReference>
<accession>A0A927GLX1</accession>
<protein>
    <submittedName>
        <fullName evidence="4">ATP-binding protein</fullName>
    </submittedName>
</protein>
<evidence type="ECO:0000259" key="3">
    <source>
        <dbReference type="Pfam" id="PF13581"/>
    </source>
</evidence>
<dbReference type="CDD" id="cd16936">
    <property type="entry name" value="HATPase_RsbW-like"/>
    <property type="match status" value="1"/>
</dbReference>
<feature type="domain" description="Histidine kinase/HSP90-like ATPase" evidence="3">
    <location>
        <begin position="10"/>
        <end position="124"/>
    </location>
</feature>
<keyword evidence="1" id="KW-0418">Kinase</keyword>
<dbReference type="SUPFAM" id="SSF55874">
    <property type="entry name" value="ATPase domain of HSP90 chaperone/DNA topoisomerase II/histidine kinase"/>
    <property type="match status" value="1"/>
</dbReference>
<feature type="compositionally biased region" description="Basic residues" evidence="2">
    <location>
        <begin position="180"/>
        <end position="201"/>
    </location>
</feature>
<name>A0A927GLX1_STRGL</name>
<keyword evidence="4" id="KW-0547">Nucleotide-binding</keyword>
<keyword evidence="4" id="KW-0067">ATP-binding</keyword>
<evidence type="ECO:0000256" key="2">
    <source>
        <dbReference type="SAM" id="MobiDB-lite"/>
    </source>
</evidence>
<keyword evidence="1" id="KW-0808">Transferase</keyword>
<evidence type="ECO:0000256" key="1">
    <source>
        <dbReference type="ARBA" id="ARBA00022527"/>
    </source>
</evidence>
<comment type="caution">
    <text evidence="4">The sequence shown here is derived from an EMBL/GenBank/DDBJ whole genome shotgun (WGS) entry which is preliminary data.</text>
</comment>
<sequence>MSGDEPTLTFPVAEESVRAARRSVRGVMRDWRIDDEVSDTAELLVSELVTNAVLHATGSPFLRVRCQRSAQAVTVTVIDHGEGVPVVRHGGLDATSGRGLFLVETLADDWGVRELPHGKAIHFTLSVPRPQGGDASAGDPRAMKESRDGQQAPTADGDHTGAPGSAAPGGAGRVRPGLRPVRRAARGAHHRSAHVARRGRGGRAGVRPLGTPSPLMNRPAPRGAGSLSTKG</sequence>
<evidence type="ECO:0000313" key="4">
    <source>
        <dbReference type="EMBL" id="MBD2827703.1"/>
    </source>
</evidence>
<organism evidence="4">
    <name type="scientific">Streptomyces globisporus</name>
    <dbReference type="NCBI Taxonomy" id="1908"/>
    <lineage>
        <taxon>Bacteria</taxon>
        <taxon>Bacillati</taxon>
        <taxon>Actinomycetota</taxon>
        <taxon>Actinomycetes</taxon>
        <taxon>Kitasatosporales</taxon>
        <taxon>Streptomycetaceae</taxon>
        <taxon>Streptomyces</taxon>
    </lineage>
</organism>
<dbReference type="InterPro" id="IPR036890">
    <property type="entry name" value="HATPase_C_sf"/>
</dbReference>
<dbReference type="Gene3D" id="3.30.565.10">
    <property type="entry name" value="Histidine kinase-like ATPase, C-terminal domain"/>
    <property type="match status" value="1"/>
</dbReference>
<dbReference type="Pfam" id="PF13581">
    <property type="entry name" value="HATPase_c_2"/>
    <property type="match status" value="1"/>
</dbReference>
<keyword evidence="1" id="KW-0723">Serine/threonine-protein kinase</keyword>
<feature type="region of interest" description="Disordered" evidence="2">
    <location>
        <begin position="123"/>
        <end position="231"/>
    </location>
</feature>
<dbReference type="InterPro" id="IPR050267">
    <property type="entry name" value="Anti-sigma-factor_SerPK"/>
</dbReference>
<dbReference type="EMBL" id="JACWUS010000001">
    <property type="protein sequence ID" value="MBD2827703.1"/>
    <property type="molecule type" value="Genomic_DNA"/>
</dbReference>
<dbReference type="AlphaFoldDB" id="A0A927GLX1"/>
<gene>
    <name evidence="4" type="ORF">ID875_03745</name>
</gene>
<dbReference type="GO" id="GO:0004674">
    <property type="term" value="F:protein serine/threonine kinase activity"/>
    <property type="evidence" value="ECO:0007669"/>
    <property type="project" value="UniProtKB-KW"/>
</dbReference>